<proteinExistence type="predicted"/>
<accession>A0A5K3FMC1</accession>
<reference evidence="2" key="1">
    <citation type="submission" date="2019-11" db="UniProtKB">
        <authorList>
            <consortium name="WormBaseParasite"/>
        </authorList>
    </citation>
    <scope>IDENTIFICATION</scope>
</reference>
<feature type="compositionally biased region" description="Low complexity" evidence="1">
    <location>
        <begin position="123"/>
        <end position="136"/>
    </location>
</feature>
<dbReference type="AlphaFoldDB" id="A0A5K3FMC1"/>
<feature type="compositionally biased region" description="Low complexity" evidence="1">
    <location>
        <begin position="68"/>
        <end position="78"/>
    </location>
</feature>
<feature type="compositionally biased region" description="Basic residues" evidence="1">
    <location>
        <begin position="333"/>
        <end position="344"/>
    </location>
</feature>
<evidence type="ECO:0000313" key="2">
    <source>
        <dbReference type="WBParaSite" id="MCU_009755-RA"/>
    </source>
</evidence>
<feature type="region of interest" description="Disordered" evidence="1">
    <location>
        <begin position="333"/>
        <end position="357"/>
    </location>
</feature>
<organism evidence="2">
    <name type="scientific">Mesocestoides corti</name>
    <name type="common">Flatworm</name>
    <dbReference type="NCBI Taxonomy" id="53468"/>
    <lineage>
        <taxon>Eukaryota</taxon>
        <taxon>Metazoa</taxon>
        <taxon>Spiralia</taxon>
        <taxon>Lophotrochozoa</taxon>
        <taxon>Platyhelminthes</taxon>
        <taxon>Cestoda</taxon>
        <taxon>Eucestoda</taxon>
        <taxon>Cyclophyllidea</taxon>
        <taxon>Mesocestoididae</taxon>
        <taxon>Mesocestoides</taxon>
    </lineage>
</organism>
<feature type="region of interest" description="Disordered" evidence="1">
    <location>
        <begin position="119"/>
        <end position="268"/>
    </location>
</feature>
<evidence type="ECO:0000256" key="1">
    <source>
        <dbReference type="SAM" id="MobiDB-lite"/>
    </source>
</evidence>
<feature type="region of interest" description="Disordered" evidence="1">
    <location>
        <begin position="48"/>
        <end position="104"/>
    </location>
</feature>
<name>A0A5K3FMC1_MESCO</name>
<sequence length="441" mass="50401">MVYRKPRYFIGQQDPGLPLKRRSQSLVDPGRCEFRQRYVNDYRAMKSPYADVHPRSPHTSPHYSYCLRESPYRTSRSPSYERRPSRSPNPRSGQKKTIWIDKKTGRVVDGPEILKGERIIRFENSTTTESDSSESNYYPRPPRSPVQRVQLVESVSRHRSPRRSSSRSPARNHSFSPRRRSPAAHRQYSPRRSNCSISSASSPSYVPSLPSSAYFQRSISDRSESTSSSSGYNSGGRRRYPRQPIRNFAPSPQFGSRNRRYSPRRMNSPVASKIITMGGRSGRSPIKHLVPHYHPCGQRQSYCPHRACHQRCEQCRRLESSSDDSLIPSSFQRRRPISVSRRSRATPGIPPAKPSSNLSFFEETILPGHHMPLNDYGPRHYVESVSHSDSEGTWAACGSINCGAGPWRNVIRRLGPMKPELPAHTRLNETLEKWLNDGRTV</sequence>
<feature type="compositionally biased region" description="Low complexity" evidence="1">
    <location>
        <begin position="166"/>
        <end position="175"/>
    </location>
</feature>
<feature type="compositionally biased region" description="Low complexity" evidence="1">
    <location>
        <begin position="190"/>
        <end position="212"/>
    </location>
</feature>
<protein>
    <submittedName>
        <fullName evidence="2">Serine/arginine repetitive matrix protein 1</fullName>
    </submittedName>
</protein>
<dbReference type="WBParaSite" id="MCU_009755-RA">
    <property type="protein sequence ID" value="MCU_009755-RA"/>
    <property type="gene ID" value="MCU_009755"/>
</dbReference>